<proteinExistence type="predicted"/>
<dbReference type="InterPro" id="IPR022061">
    <property type="entry name" value="DUF3617"/>
</dbReference>
<dbReference type="OrthoDB" id="8235498at2"/>
<dbReference type="EMBL" id="SNWH01000001">
    <property type="protein sequence ID" value="TDO16500.1"/>
    <property type="molecule type" value="Genomic_DNA"/>
</dbReference>
<accession>A0A4R6I3D8</accession>
<name>A0A4R6I3D8_9GAMM</name>
<dbReference type="Proteomes" id="UP000295150">
    <property type="component" value="Unassembled WGS sequence"/>
</dbReference>
<dbReference type="Pfam" id="PF12276">
    <property type="entry name" value="DUF3617"/>
    <property type="match status" value="1"/>
</dbReference>
<evidence type="ECO:0000256" key="1">
    <source>
        <dbReference type="SAM" id="SignalP"/>
    </source>
</evidence>
<gene>
    <name evidence="2" type="ORF">DFO68_10126</name>
</gene>
<evidence type="ECO:0000313" key="3">
    <source>
        <dbReference type="Proteomes" id="UP000295150"/>
    </source>
</evidence>
<comment type="caution">
    <text evidence="2">The sequence shown here is derived from an EMBL/GenBank/DDBJ whole genome shotgun (WGS) entry which is preliminary data.</text>
</comment>
<dbReference type="AlphaFoldDB" id="A0A4R6I3D8"/>
<reference evidence="2 3" key="1">
    <citation type="submission" date="2019-03" db="EMBL/GenBank/DDBJ databases">
        <title>Freshwater and sediment microbial communities from various areas in North America, analyzing microbe dynamics in response to fracking.</title>
        <authorList>
            <person name="Lamendella R."/>
        </authorList>
    </citation>
    <scope>NUCLEOTIDE SEQUENCE [LARGE SCALE GENOMIC DNA]</scope>
    <source>
        <strain evidence="2 3">1_TX</strain>
    </source>
</reference>
<feature type="chain" id="PRO_5020876630" evidence="1">
    <location>
        <begin position="21"/>
        <end position="150"/>
    </location>
</feature>
<feature type="signal peptide" evidence="1">
    <location>
        <begin position="1"/>
        <end position="20"/>
    </location>
</feature>
<organism evidence="2 3">
    <name type="scientific">Halomonas ventosae</name>
    <dbReference type="NCBI Taxonomy" id="229007"/>
    <lineage>
        <taxon>Bacteria</taxon>
        <taxon>Pseudomonadati</taxon>
        <taxon>Pseudomonadota</taxon>
        <taxon>Gammaproteobacteria</taxon>
        <taxon>Oceanospirillales</taxon>
        <taxon>Halomonadaceae</taxon>
        <taxon>Halomonas</taxon>
    </lineage>
</organism>
<sequence>MTFRPFLAGLLLALPPLAVAEPPNIAPGQWEFTRITSVQGDLPIPDQTKTHQECIAQGDINDEAFSFIEEEEGCELLEHAVTVDGLDYRMVCRAEGGEADIVGRMDFLGERVEGNVDILVASSAGELHMTTTLQGQRIGDCRGNSLSPAQ</sequence>
<protein>
    <submittedName>
        <fullName evidence="2">Uncharacterized protein DUF3617</fullName>
    </submittedName>
</protein>
<evidence type="ECO:0000313" key="2">
    <source>
        <dbReference type="EMBL" id="TDO16500.1"/>
    </source>
</evidence>
<dbReference type="RefSeq" id="WP_133480863.1">
    <property type="nucleotide sequence ID" value="NZ_SNWH01000001.1"/>
</dbReference>
<keyword evidence="1" id="KW-0732">Signal</keyword>
<keyword evidence="3" id="KW-1185">Reference proteome</keyword>